<dbReference type="EMBL" id="JAIHNG010000151">
    <property type="protein sequence ID" value="KAI5952097.1"/>
    <property type="molecule type" value="Genomic_DNA"/>
</dbReference>
<evidence type="ECO:0000256" key="1">
    <source>
        <dbReference type="SAM" id="MobiDB-lite"/>
    </source>
</evidence>
<feature type="non-terminal residue" evidence="2">
    <location>
        <position position="1"/>
    </location>
</feature>
<gene>
    <name evidence="2" type="ORF">KGF57_004189</name>
</gene>
<feature type="region of interest" description="Disordered" evidence="1">
    <location>
        <begin position="100"/>
        <end position="200"/>
    </location>
</feature>
<dbReference type="Proteomes" id="UP001204833">
    <property type="component" value="Unassembled WGS sequence"/>
</dbReference>
<dbReference type="InterPro" id="IPR031573">
    <property type="entry name" value="Cell_wall_rpt"/>
</dbReference>
<sequence>TEYTTTWTTTNPDGSVETDSGIVSQSGDSLTTITTFGSESVASVPTSAVVSQFGPHGWNASSGNSSPDVTSSFVGGPGPVETSSSGTTILSSEIIGVSPTKTKTSVSAVDTSAPTVSKSATNGVQSSVSNTVGGTGADSSEGPKVTAAVGESTDSWEPITLASSSASAGSTTTLGVSQSSSQTNSMSTLTQQTSGLSPSSVSISTYEGAGSVVKISWILSALAAMVSVLF</sequence>
<feature type="compositionally biased region" description="Low complexity" evidence="1">
    <location>
        <begin position="1"/>
        <end position="10"/>
    </location>
</feature>
<evidence type="ECO:0000313" key="2">
    <source>
        <dbReference type="EMBL" id="KAI5952097.1"/>
    </source>
</evidence>
<evidence type="ECO:0000313" key="3">
    <source>
        <dbReference type="Proteomes" id="UP001204833"/>
    </source>
</evidence>
<comment type="caution">
    <text evidence="2">The sequence shown here is derived from an EMBL/GenBank/DDBJ whole genome shotgun (WGS) entry which is preliminary data.</text>
</comment>
<feature type="compositionally biased region" description="Polar residues" evidence="1">
    <location>
        <begin position="100"/>
        <end position="132"/>
    </location>
</feature>
<dbReference type="AlphaFoldDB" id="A0AAD5BBL4"/>
<dbReference type="GeneID" id="76152233"/>
<proteinExistence type="predicted"/>
<dbReference type="Pfam" id="PF15789">
    <property type="entry name" value="Hyr1"/>
    <property type="match status" value="1"/>
</dbReference>
<feature type="region of interest" description="Disordered" evidence="1">
    <location>
        <begin position="1"/>
        <end position="20"/>
    </location>
</feature>
<feature type="compositionally biased region" description="Low complexity" evidence="1">
    <location>
        <begin position="160"/>
        <end position="194"/>
    </location>
</feature>
<keyword evidence="3" id="KW-1185">Reference proteome</keyword>
<feature type="compositionally biased region" description="Polar residues" evidence="1">
    <location>
        <begin position="11"/>
        <end position="20"/>
    </location>
</feature>
<reference evidence="2 3" key="1">
    <citation type="journal article" date="2022" name="DNA Res.">
        <title>Genome analysis of five recently described species of the CUG-Ser clade uncovers Candida theae as a new hybrid lineage with pathogenic potential in the Candida parapsilosis species complex.</title>
        <authorList>
            <person name="Mixao V."/>
            <person name="Del Olmo V."/>
            <person name="Hegedusova E."/>
            <person name="Saus E."/>
            <person name="Pryszcz L."/>
            <person name="Cillingova A."/>
            <person name="Nosek J."/>
            <person name="Gabaldon T."/>
        </authorList>
    </citation>
    <scope>NUCLEOTIDE SEQUENCE [LARGE SCALE GENOMIC DNA]</scope>
    <source>
        <strain evidence="2 3">CBS 12239</strain>
    </source>
</reference>
<feature type="region of interest" description="Disordered" evidence="1">
    <location>
        <begin position="59"/>
        <end position="86"/>
    </location>
</feature>
<accession>A0AAD5BBL4</accession>
<organism evidence="2 3">
    <name type="scientific">Candida theae</name>
    <dbReference type="NCBI Taxonomy" id="1198502"/>
    <lineage>
        <taxon>Eukaryota</taxon>
        <taxon>Fungi</taxon>
        <taxon>Dikarya</taxon>
        <taxon>Ascomycota</taxon>
        <taxon>Saccharomycotina</taxon>
        <taxon>Pichiomycetes</taxon>
        <taxon>Debaryomycetaceae</taxon>
        <taxon>Candida/Lodderomyces clade</taxon>
        <taxon>Candida</taxon>
    </lineage>
</organism>
<protein>
    <submittedName>
        <fullName evidence="2">Uncharacterized protein</fullName>
    </submittedName>
</protein>
<dbReference type="RefSeq" id="XP_051607313.1">
    <property type="nucleotide sequence ID" value="XM_051753672.1"/>
</dbReference>
<feature type="compositionally biased region" description="Polar residues" evidence="1">
    <location>
        <begin position="59"/>
        <end position="73"/>
    </location>
</feature>
<name>A0AAD5BBL4_9ASCO</name>